<evidence type="ECO:0000313" key="2">
    <source>
        <dbReference type="Proteomes" id="UP000324832"/>
    </source>
</evidence>
<keyword evidence="2" id="KW-1185">Reference proteome</keyword>
<organism evidence="1 2">
    <name type="scientific">Leptidea sinapis</name>
    <dbReference type="NCBI Taxonomy" id="189913"/>
    <lineage>
        <taxon>Eukaryota</taxon>
        <taxon>Metazoa</taxon>
        <taxon>Ecdysozoa</taxon>
        <taxon>Arthropoda</taxon>
        <taxon>Hexapoda</taxon>
        <taxon>Insecta</taxon>
        <taxon>Pterygota</taxon>
        <taxon>Neoptera</taxon>
        <taxon>Endopterygota</taxon>
        <taxon>Lepidoptera</taxon>
        <taxon>Glossata</taxon>
        <taxon>Ditrysia</taxon>
        <taxon>Papilionoidea</taxon>
        <taxon>Pieridae</taxon>
        <taxon>Dismorphiinae</taxon>
        <taxon>Leptidea</taxon>
    </lineage>
</organism>
<dbReference type="EMBL" id="FZQP02000915">
    <property type="protein sequence ID" value="VVC90981.1"/>
    <property type="molecule type" value="Genomic_DNA"/>
</dbReference>
<protein>
    <submittedName>
        <fullName evidence="1">Uncharacterized protein</fullName>
    </submittedName>
</protein>
<dbReference type="Proteomes" id="UP000324832">
    <property type="component" value="Unassembled WGS sequence"/>
</dbReference>
<accession>A0A5E4PYA0</accession>
<proteinExistence type="predicted"/>
<sequence length="96" mass="10349">MLKESCEVAATAASPPAAPPTYQQVKIVQLPGSNKPVVSTGKRRIVSRVGKVGGNAAQPVRIVLNKENFNKLLLSGKNTVTTVIRNGNYEYDRTLK</sequence>
<evidence type="ECO:0000313" key="1">
    <source>
        <dbReference type="EMBL" id="VVC90981.1"/>
    </source>
</evidence>
<gene>
    <name evidence="1" type="ORF">LSINAPIS_LOCUS3772</name>
</gene>
<reference evidence="1 2" key="1">
    <citation type="submission" date="2017-07" db="EMBL/GenBank/DDBJ databases">
        <authorList>
            <person name="Talla V."/>
            <person name="Backstrom N."/>
        </authorList>
    </citation>
    <scope>NUCLEOTIDE SEQUENCE [LARGE SCALE GENOMIC DNA]</scope>
</reference>
<name>A0A5E4PYA0_9NEOP</name>
<dbReference type="AlphaFoldDB" id="A0A5E4PYA0"/>